<keyword evidence="2" id="KW-1185">Reference proteome</keyword>
<accession>A0A4Y8D3Z0</accession>
<reference evidence="1 2" key="1">
    <citation type="submission" date="2017-11" db="EMBL/GenBank/DDBJ databases">
        <title>Comparative genomics of Botrytis spp.</title>
        <authorList>
            <person name="Valero-Jimenez C.A."/>
            <person name="Tapia P."/>
            <person name="Veloso J."/>
            <person name="Silva-Moreno E."/>
            <person name="Staats M."/>
            <person name="Valdes J.H."/>
            <person name="Van Kan J.A.L."/>
        </authorList>
    </citation>
    <scope>NUCLEOTIDE SEQUENCE [LARGE SCALE GENOMIC DNA]</scope>
    <source>
        <strain evidence="1 2">MUCL2830</strain>
    </source>
</reference>
<evidence type="ECO:0000313" key="1">
    <source>
        <dbReference type="EMBL" id="TEY62360.1"/>
    </source>
</evidence>
<proteinExistence type="predicted"/>
<dbReference type="EMBL" id="PHWZ01000163">
    <property type="protein sequence ID" value="TEY62360.1"/>
    <property type="molecule type" value="Genomic_DNA"/>
</dbReference>
<comment type="caution">
    <text evidence="1">The sequence shown here is derived from an EMBL/GenBank/DDBJ whole genome shotgun (WGS) entry which is preliminary data.</text>
</comment>
<protein>
    <submittedName>
        <fullName evidence="1">Uncharacterized protein</fullName>
    </submittedName>
</protein>
<evidence type="ECO:0000313" key="2">
    <source>
        <dbReference type="Proteomes" id="UP000297299"/>
    </source>
</evidence>
<sequence>MAQPVNTKKYVGNLNLFFVEQFPSHIMDNRVCDGLFPDEKLKFFWEHRKVAERVTYCQLFESFTDMFKVMFWERKNGLPPDALYLCTGKAVVLYMISL</sequence>
<gene>
    <name evidence="1" type="ORF">BOTCAL_0163g00030</name>
</gene>
<organism evidence="1 2">
    <name type="scientific">Botryotinia calthae</name>
    <dbReference type="NCBI Taxonomy" id="38488"/>
    <lineage>
        <taxon>Eukaryota</taxon>
        <taxon>Fungi</taxon>
        <taxon>Dikarya</taxon>
        <taxon>Ascomycota</taxon>
        <taxon>Pezizomycotina</taxon>
        <taxon>Leotiomycetes</taxon>
        <taxon>Helotiales</taxon>
        <taxon>Sclerotiniaceae</taxon>
        <taxon>Botryotinia</taxon>
    </lineage>
</organism>
<name>A0A4Y8D3Z0_9HELO</name>
<dbReference type="Proteomes" id="UP000297299">
    <property type="component" value="Unassembled WGS sequence"/>
</dbReference>
<dbReference type="OrthoDB" id="10318360at2759"/>
<dbReference type="AlphaFoldDB" id="A0A4Y8D3Z0"/>